<evidence type="ECO:0000256" key="2">
    <source>
        <dbReference type="ARBA" id="ARBA00022723"/>
    </source>
</evidence>
<dbReference type="AlphaFoldDB" id="A0A9Q0IPE3"/>
<dbReference type="InterPro" id="IPR002397">
    <property type="entry name" value="Cyt_P450_B"/>
</dbReference>
<dbReference type="PANTHER" id="PTHR24286">
    <property type="entry name" value="CYTOCHROME P450 26"/>
    <property type="match status" value="1"/>
</dbReference>
<dbReference type="GO" id="GO:0016125">
    <property type="term" value="P:sterol metabolic process"/>
    <property type="evidence" value="ECO:0007669"/>
    <property type="project" value="TreeGrafter"/>
</dbReference>
<evidence type="ECO:0000313" key="5">
    <source>
        <dbReference type="Proteomes" id="UP001148018"/>
    </source>
</evidence>
<dbReference type="GO" id="GO:0005506">
    <property type="term" value="F:iron ion binding"/>
    <property type="evidence" value="ECO:0007669"/>
    <property type="project" value="InterPro"/>
</dbReference>
<dbReference type="GO" id="GO:0020037">
    <property type="term" value="F:heme binding"/>
    <property type="evidence" value="ECO:0007669"/>
    <property type="project" value="InterPro"/>
</dbReference>
<accession>A0A9Q0IPE3</accession>
<dbReference type="SUPFAM" id="SSF48264">
    <property type="entry name" value="Cytochrome P450"/>
    <property type="match status" value="1"/>
</dbReference>
<sequence>MAKLPGNPGYPVVGDKSLEFYKDPVGFCEHRLKKHKSRVFLTRFTNKPTAVVCSVRGMRELLHEKSGEEACLLRLSLSSIFTGACLESWSNDIPEEQPQLYQEITQLCTQHWHGLISAPVSVKVPMWSSGFSMAQEARGRLMDIIKDKLENDKQGFVGSLGTLPLPHPGCASQHLLLFISALIPKALASLLTSFTLALSGTQQEQTRQRAREEPEFFRCVLLEVQRLWPPFIGGRRIANKDTTIEGFAIPQGHVVMYVSHAVHRDPEVFQQPNHFLPDRWTGRNAGQEHLLCCLGNGPRNCIGAQLTDNFVKTACSYLLTHYDWTLDPPEQNTAYKWLPVSRPAEPLHVSFTRLDPTGAPGGPPSAQ</sequence>
<evidence type="ECO:0000256" key="1">
    <source>
        <dbReference type="ARBA" id="ARBA00010617"/>
    </source>
</evidence>
<dbReference type="Gene3D" id="1.10.630.10">
    <property type="entry name" value="Cytochrome P450"/>
    <property type="match status" value="1"/>
</dbReference>
<dbReference type="EMBL" id="JANIIK010000043">
    <property type="protein sequence ID" value="KAJ3605578.1"/>
    <property type="molecule type" value="Genomic_DNA"/>
</dbReference>
<comment type="caution">
    <text evidence="4">The sequence shown here is derived from an EMBL/GenBank/DDBJ whole genome shotgun (WGS) entry which is preliminary data.</text>
</comment>
<reference evidence="4" key="1">
    <citation type="submission" date="2022-07" db="EMBL/GenBank/DDBJ databases">
        <title>Chromosome-level genome of Muraenolepis orangiensis.</title>
        <authorList>
            <person name="Kim J."/>
        </authorList>
    </citation>
    <scope>NUCLEOTIDE SEQUENCE</scope>
    <source>
        <strain evidence="4">KU_S4_2022</strain>
        <tissue evidence="4">Muscle</tissue>
    </source>
</reference>
<organism evidence="4 5">
    <name type="scientific">Muraenolepis orangiensis</name>
    <name type="common">Patagonian moray cod</name>
    <dbReference type="NCBI Taxonomy" id="630683"/>
    <lineage>
        <taxon>Eukaryota</taxon>
        <taxon>Metazoa</taxon>
        <taxon>Chordata</taxon>
        <taxon>Craniata</taxon>
        <taxon>Vertebrata</taxon>
        <taxon>Euteleostomi</taxon>
        <taxon>Actinopterygii</taxon>
        <taxon>Neopterygii</taxon>
        <taxon>Teleostei</taxon>
        <taxon>Neoteleostei</taxon>
        <taxon>Acanthomorphata</taxon>
        <taxon>Zeiogadaria</taxon>
        <taxon>Gadariae</taxon>
        <taxon>Gadiformes</taxon>
        <taxon>Muraenolepidoidei</taxon>
        <taxon>Muraenolepididae</taxon>
        <taxon>Muraenolepis</taxon>
    </lineage>
</organism>
<dbReference type="GO" id="GO:0004497">
    <property type="term" value="F:monooxygenase activity"/>
    <property type="evidence" value="ECO:0007669"/>
    <property type="project" value="InterPro"/>
</dbReference>
<keyword evidence="5" id="KW-1185">Reference proteome</keyword>
<dbReference type="InterPro" id="IPR036396">
    <property type="entry name" value="Cyt_P450_sf"/>
</dbReference>
<dbReference type="Pfam" id="PF00067">
    <property type="entry name" value="p450"/>
    <property type="match status" value="1"/>
</dbReference>
<keyword evidence="2" id="KW-0479">Metal-binding</keyword>
<dbReference type="PANTHER" id="PTHR24286:SF252">
    <property type="entry name" value="CYTOCHROME P450 26B1"/>
    <property type="match status" value="1"/>
</dbReference>
<proteinExistence type="inferred from homology"/>
<dbReference type="OrthoDB" id="1470350at2759"/>
<dbReference type="Proteomes" id="UP001148018">
    <property type="component" value="Unassembled WGS sequence"/>
</dbReference>
<evidence type="ECO:0000256" key="3">
    <source>
        <dbReference type="ARBA" id="ARBA00023004"/>
    </source>
</evidence>
<comment type="similarity">
    <text evidence="1">Belongs to the cytochrome P450 family.</text>
</comment>
<name>A0A9Q0IPE3_9TELE</name>
<dbReference type="InterPro" id="IPR001128">
    <property type="entry name" value="Cyt_P450"/>
</dbReference>
<evidence type="ECO:0000313" key="4">
    <source>
        <dbReference type="EMBL" id="KAJ3605578.1"/>
    </source>
</evidence>
<dbReference type="PRINTS" id="PR00359">
    <property type="entry name" value="BP450"/>
</dbReference>
<evidence type="ECO:0008006" key="6">
    <source>
        <dbReference type="Google" id="ProtNLM"/>
    </source>
</evidence>
<keyword evidence="3" id="KW-0408">Iron</keyword>
<protein>
    <recommendedName>
        <fullName evidence="6">Cytochrome P450</fullName>
    </recommendedName>
</protein>
<dbReference type="GO" id="GO:0016705">
    <property type="term" value="F:oxidoreductase activity, acting on paired donors, with incorporation or reduction of molecular oxygen"/>
    <property type="evidence" value="ECO:0007669"/>
    <property type="project" value="InterPro"/>
</dbReference>
<gene>
    <name evidence="4" type="ORF">NHX12_027623</name>
</gene>